<dbReference type="EMBL" id="KN847333">
    <property type="protein sequence ID" value="KIW45920.1"/>
    <property type="molecule type" value="Genomic_DNA"/>
</dbReference>
<keyword evidence="3" id="KW-1185">Reference proteome</keyword>
<dbReference type="STRING" id="215243.A0A0D2DTR8"/>
<proteinExistence type="predicted"/>
<reference evidence="2 3" key="1">
    <citation type="submission" date="2015-01" db="EMBL/GenBank/DDBJ databases">
        <title>The Genome Sequence of Exophiala oligosperma CBS72588.</title>
        <authorList>
            <consortium name="The Broad Institute Genomics Platform"/>
            <person name="Cuomo C."/>
            <person name="de Hoog S."/>
            <person name="Gorbushina A."/>
            <person name="Stielow B."/>
            <person name="Teixiera M."/>
            <person name="Abouelleil A."/>
            <person name="Chapman S.B."/>
            <person name="Priest M."/>
            <person name="Young S.K."/>
            <person name="Wortman J."/>
            <person name="Nusbaum C."/>
            <person name="Birren B."/>
        </authorList>
    </citation>
    <scope>NUCLEOTIDE SEQUENCE [LARGE SCALE GENOMIC DNA]</scope>
    <source>
        <strain evidence="2 3">CBS 72588</strain>
    </source>
</reference>
<dbReference type="RefSeq" id="XP_016266136.1">
    <property type="nucleotide sequence ID" value="XM_016402239.1"/>
</dbReference>
<gene>
    <name evidence="2" type="ORF">PV06_01626</name>
</gene>
<dbReference type="HOGENOM" id="CLU_2210050_0_0_1"/>
<feature type="compositionally biased region" description="Acidic residues" evidence="1">
    <location>
        <begin position="32"/>
        <end position="45"/>
    </location>
</feature>
<dbReference type="OrthoDB" id="425602at2759"/>
<evidence type="ECO:0000256" key="1">
    <source>
        <dbReference type="SAM" id="MobiDB-lite"/>
    </source>
</evidence>
<dbReference type="AlphaFoldDB" id="A0A0D2DTR8"/>
<accession>A0A0D2DTR8</accession>
<feature type="region of interest" description="Disordered" evidence="1">
    <location>
        <begin position="1"/>
        <end position="70"/>
    </location>
</feature>
<dbReference type="GeneID" id="27353700"/>
<sequence>MQQVTLRTRGMKEVKKIMAQKSRKTATSASEMLEEQSEEESETEADGLTSGEVIDEEFLEEHEDDDNMSVASTESLMSTTATRIAQDKIAVDEPRLEVVIEDSEEEI</sequence>
<evidence type="ECO:0000313" key="3">
    <source>
        <dbReference type="Proteomes" id="UP000053342"/>
    </source>
</evidence>
<name>A0A0D2DTR8_9EURO</name>
<dbReference type="VEuPathDB" id="FungiDB:PV06_01626"/>
<protein>
    <submittedName>
        <fullName evidence="2">Uncharacterized protein</fullName>
    </submittedName>
</protein>
<feature type="compositionally biased region" description="Acidic residues" evidence="1">
    <location>
        <begin position="53"/>
        <end position="67"/>
    </location>
</feature>
<dbReference type="Proteomes" id="UP000053342">
    <property type="component" value="Unassembled WGS sequence"/>
</dbReference>
<organism evidence="2 3">
    <name type="scientific">Exophiala oligosperma</name>
    <dbReference type="NCBI Taxonomy" id="215243"/>
    <lineage>
        <taxon>Eukaryota</taxon>
        <taxon>Fungi</taxon>
        <taxon>Dikarya</taxon>
        <taxon>Ascomycota</taxon>
        <taxon>Pezizomycotina</taxon>
        <taxon>Eurotiomycetes</taxon>
        <taxon>Chaetothyriomycetidae</taxon>
        <taxon>Chaetothyriales</taxon>
        <taxon>Herpotrichiellaceae</taxon>
        <taxon>Exophiala</taxon>
    </lineage>
</organism>
<evidence type="ECO:0000313" key="2">
    <source>
        <dbReference type="EMBL" id="KIW45920.1"/>
    </source>
</evidence>